<dbReference type="Proteomes" id="UP001303601">
    <property type="component" value="Chromosome"/>
</dbReference>
<dbReference type="RefSeq" id="WP_140031195.1">
    <property type="nucleotide sequence ID" value="NZ_CP137845.1"/>
</dbReference>
<dbReference type="InterPro" id="IPR033470">
    <property type="entry name" value="FakA-like_C"/>
</dbReference>
<dbReference type="Pfam" id="PF02734">
    <property type="entry name" value="Dak2"/>
    <property type="match status" value="1"/>
</dbReference>
<accession>A0ABZ0PB60</accession>
<dbReference type="Pfam" id="PF13684">
    <property type="entry name" value="FakA-like_C"/>
    <property type="match status" value="1"/>
</dbReference>
<dbReference type="EMBL" id="CP137845">
    <property type="protein sequence ID" value="WPB53890.1"/>
    <property type="molecule type" value="Genomic_DNA"/>
</dbReference>
<proteinExistence type="predicted"/>
<keyword evidence="3" id="KW-1185">Reference proteome</keyword>
<dbReference type="Gene3D" id="1.25.40.340">
    <property type="match status" value="1"/>
</dbReference>
<dbReference type="InterPro" id="IPR048394">
    <property type="entry name" value="FakA-like_M"/>
</dbReference>
<dbReference type="Pfam" id="PF21645">
    <property type="entry name" value="FakA-like_M"/>
    <property type="match status" value="1"/>
</dbReference>
<dbReference type="PANTHER" id="PTHR33434:SF4">
    <property type="entry name" value="PHOSPHATASE PROTEIN"/>
    <property type="match status" value="1"/>
</dbReference>
<sequence length="540" mass="58875">MKKITAEIWKKAIISASNNLQNKKNTINALNVFPVPDGDTGSNMASTILAAAELKTDNMDSLASVAKNISQSMLLSARGNSGVILSQIFKGFANGFKDKNEATVFDVVKAFTEAQKSAYKAVLKPIEGTILTVIREIAEGLNEQITIDADIEQVFAIAKKLARTSCDNTPKLLKVLSEVGVTDSGGEGLYAIIEGMNAYFNDAPIEILNSDDTIDKFISDTEVYNGEFGYCTEFILELTKDNNFSKESLIKKLEKIGNSMVVVHDEDLVKVHIHTMKPGDVLNTVNSSGQFIKIKIENMTLQANSSKETAEKNKKSEANTLTKPCGLVSCNSGQGIIDIIRENGVSYVVEGGQTNNPSIQDIVNAINAVDANTVFILPNNSNIILSAQQAATIVRDKKTIIIPTKSQAQTLSIVLNFSPDNSEKDNQMLMSEALRNIKYGEIAPSIKNTKLNGIKVKKDEFMVIVKNKLKSTAKTPNEAAQKLIDEIVDSETQLVTIFYGQDVSETEAKEIQNYIEISYGADVEIISGAQTIYPYLISAE</sequence>
<dbReference type="SMART" id="SM01120">
    <property type="entry name" value="Dak2"/>
    <property type="match status" value="1"/>
</dbReference>
<feature type="domain" description="DhaL" evidence="1">
    <location>
        <begin position="7"/>
        <end position="198"/>
    </location>
</feature>
<reference evidence="2" key="1">
    <citation type="submission" date="2023-11" db="EMBL/GenBank/DDBJ databases">
        <title>Completed genome sequence of Mycoplasma equirhinis type strain M432/72.</title>
        <authorList>
            <person name="Spergser J."/>
        </authorList>
    </citation>
    <scope>NUCLEOTIDE SEQUENCE [LARGE SCALE GENOMIC DNA]</scope>
    <source>
        <strain evidence="2">M432/72</strain>
    </source>
</reference>
<dbReference type="GeneID" id="94493803"/>
<evidence type="ECO:0000313" key="3">
    <source>
        <dbReference type="Proteomes" id="UP001303601"/>
    </source>
</evidence>
<name>A0ABZ0PB60_9BACT</name>
<dbReference type="SMART" id="SM01121">
    <property type="entry name" value="Dak1_2"/>
    <property type="match status" value="1"/>
</dbReference>
<organism evidence="2 3">
    <name type="scientific">Metamycoplasma equirhinis</name>
    <dbReference type="NCBI Taxonomy" id="92402"/>
    <lineage>
        <taxon>Bacteria</taxon>
        <taxon>Bacillati</taxon>
        <taxon>Mycoplasmatota</taxon>
        <taxon>Mycoplasmoidales</taxon>
        <taxon>Metamycoplasmataceae</taxon>
        <taxon>Metamycoplasma</taxon>
    </lineage>
</organism>
<dbReference type="NCBIfam" id="TIGR03599">
    <property type="entry name" value="YloV"/>
    <property type="match status" value="1"/>
</dbReference>
<evidence type="ECO:0000259" key="1">
    <source>
        <dbReference type="PROSITE" id="PS51480"/>
    </source>
</evidence>
<dbReference type="PANTHER" id="PTHR33434">
    <property type="entry name" value="DEGV DOMAIN-CONTAINING PROTEIN DR_1986-RELATED"/>
    <property type="match status" value="1"/>
</dbReference>
<dbReference type="InterPro" id="IPR004007">
    <property type="entry name" value="DhaL_dom"/>
</dbReference>
<dbReference type="SUPFAM" id="SSF101473">
    <property type="entry name" value="DhaL-like"/>
    <property type="match status" value="1"/>
</dbReference>
<dbReference type="InterPro" id="IPR036117">
    <property type="entry name" value="DhaL_dom_sf"/>
</dbReference>
<dbReference type="InterPro" id="IPR019986">
    <property type="entry name" value="YloV-like"/>
</dbReference>
<dbReference type="PROSITE" id="PS51480">
    <property type="entry name" value="DHAL"/>
    <property type="match status" value="1"/>
</dbReference>
<gene>
    <name evidence="2" type="ORF">R9B83_02790</name>
</gene>
<evidence type="ECO:0000313" key="2">
    <source>
        <dbReference type="EMBL" id="WPB53890.1"/>
    </source>
</evidence>
<dbReference type="InterPro" id="IPR050270">
    <property type="entry name" value="DegV_domain_contain"/>
</dbReference>
<protein>
    <submittedName>
        <fullName evidence="2">DAK2 domain-containing protein</fullName>
    </submittedName>
</protein>